<sequence>MNFFTSFVIPLPIHQITLSPQPLVLKLSRHA</sequence>
<reference evidence="1" key="1">
    <citation type="submission" date="2014-09" db="EMBL/GenBank/DDBJ databases">
        <authorList>
            <person name="Magalhaes I.L.F."/>
            <person name="Oliveira U."/>
            <person name="Santos F.R."/>
            <person name="Vidigal T.H.D.A."/>
            <person name="Brescovit A.D."/>
            <person name="Santos A.J."/>
        </authorList>
    </citation>
    <scope>NUCLEOTIDE SEQUENCE</scope>
    <source>
        <tissue evidence="1">Shoot tissue taken approximately 20 cm above the soil surface</tissue>
    </source>
</reference>
<reference evidence="1" key="2">
    <citation type="journal article" date="2015" name="Data Brief">
        <title>Shoot transcriptome of the giant reed, Arundo donax.</title>
        <authorList>
            <person name="Barrero R.A."/>
            <person name="Guerrero F.D."/>
            <person name="Moolhuijzen P."/>
            <person name="Goolsby J.A."/>
            <person name="Tidwell J."/>
            <person name="Bellgard S.E."/>
            <person name="Bellgard M.I."/>
        </authorList>
    </citation>
    <scope>NUCLEOTIDE SEQUENCE</scope>
    <source>
        <tissue evidence="1">Shoot tissue taken approximately 20 cm above the soil surface</tissue>
    </source>
</reference>
<accession>A0A0A8YUD1</accession>
<organism evidence="1">
    <name type="scientific">Arundo donax</name>
    <name type="common">Giant reed</name>
    <name type="synonym">Donax arundinaceus</name>
    <dbReference type="NCBI Taxonomy" id="35708"/>
    <lineage>
        <taxon>Eukaryota</taxon>
        <taxon>Viridiplantae</taxon>
        <taxon>Streptophyta</taxon>
        <taxon>Embryophyta</taxon>
        <taxon>Tracheophyta</taxon>
        <taxon>Spermatophyta</taxon>
        <taxon>Magnoliopsida</taxon>
        <taxon>Liliopsida</taxon>
        <taxon>Poales</taxon>
        <taxon>Poaceae</taxon>
        <taxon>PACMAD clade</taxon>
        <taxon>Arundinoideae</taxon>
        <taxon>Arundineae</taxon>
        <taxon>Arundo</taxon>
    </lineage>
</organism>
<dbReference type="AlphaFoldDB" id="A0A0A8YUD1"/>
<name>A0A0A8YUD1_ARUDO</name>
<proteinExistence type="predicted"/>
<evidence type="ECO:0000313" key="1">
    <source>
        <dbReference type="EMBL" id="JAD30201.1"/>
    </source>
</evidence>
<dbReference type="EMBL" id="GBRH01267694">
    <property type="protein sequence ID" value="JAD30201.1"/>
    <property type="molecule type" value="Transcribed_RNA"/>
</dbReference>
<protein>
    <submittedName>
        <fullName evidence="1">Uncharacterized protein</fullName>
    </submittedName>
</protein>